<feature type="transmembrane region" description="Helical" evidence="9">
    <location>
        <begin position="182"/>
        <end position="201"/>
    </location>
</feature>
<feature type="transmembrane region" description="Helical" evidence="9">
    <location>
        <begin position="336"/>
        <end position="354"/>
    </location>
</feature>
<feature type="transmembrane region" description="Helical" evidence="9">
    <location>
        <begin position="366"/>
        <end position="385"/>
    </location>
</feature>
<keyword evidence="4" id="KW-1003">Cell membrane</keyword>
<dbReference type="PROSITE" id="PS50928">
    <property type="entry name" value="ABC_TM1"/>
    <property type="match status" value="1"/>
</dbReference>
<dbReference type="AlphaFoldDB" id="Q2PYK3"/>
<evidence type="ECO:0000256" key="2">
    <source>
        <dbReference type="ARBA" id="ARBA00010072"/>
    </source>
</evidence>
<keyword evidence="5 9" id="KW-0812">Transmembrane</keyword>
<evidence type="ECO:0000256" key="8">
    <source>
        <dbReference type="ARBA" id="ARBA00023136"/>
    </source>
</evidence>
<accession>Q2PYK3</accession>
<dbReference type="GO" id="GO:0006865">
    <property type="term" value="P:amino acid transport"/>
    <property type="evidence" value="ECO:0007669"/>
    <property type="project" value="UniProtKB-KW"/>
</dbReference>
<keyword evidence="3 9" id="KW-0813">Transport</keyword>
<feature type="transmembrane region" description="Helical" evidence="9">
    <location>
        <begin position="213"/>
        <end position="236"/>
    </location>
</feature>
<evidence type="ECO:0000313" key="11">
    <source>
        <dbReference type="EMBL" id="ABC25224.1"/>
    </source>
</evidence>
<evidence type="ECO:0000256" key="6">
    <source>
        <dbReference type="ARBA" id="ARBA00022970"/>
    </source>
</evidence>
<comment type="subcellular location">
    <subcellularLocation>
        <location evidence="1 9">Cell membrane</location>
        <topology evidence="1 9">Multi-pass membrane protein</topology>
    </subcellularLocation>
</comment>
<comment type="similarity">
    <text evidence="2">Belongs to the binding-protein-dependent transport system permease family. HisMQ subfamily.</text>
</comment>
<organism evidence="11">
    <name type="scientific">uncultured marine bacterium Ant4D3</name>
    <dbReference type="NCBI Taxonomy" id="360423"/>
    <lineage>
        <taxon>Bacteria</taxon>
        <taxon>environmental samples</taxon>
    </lineage>
</organism>
<dbReference type="EMBL" id="DQ295237">
    <property type="protein sequence ID" value="ABC25224.1"/>
    <property type="molecule type" value="Genomic_DNA"/>
</dbReference>
<dbReference type="Pfam" id="PF00528">
    <property type="entry name" value="BPD_transp_1"/>
    <property type="match status" value="1"/>
</dbReference>
<dbReference type="InterPro" id="IPR010065">
    <property type="entry name" value="AA_ABC_transptr_permease_3TM"/>
</dbReference>
<evidence type="ECO:0000259" key="10">
    <source>
        <dbReference type="PROSITE" id="PS50928"/>
    </source>
</evidence>
<dbReference type="GO" id="GO:0022857">
    <property type="term" value="F:transmembrane transporter activity"/>
    <property type="evidence" value="ECO:0007669"/>
    <property type="project" value="InterPro"/>
</dbReference>
<evidence type="ECO:0000256" key="3">
    <source>
        <dbReference type="ARBA" id="ARBA00022448"/>
    </source>
</evidence>
<name>Q2PYK3_9BACT</name>
<dbReference type="Gene3D" id="1.10.3720.10">
    <property type="entry name" value="MetI-like"/>
    <property type="match status" value="2"/>
</dbReference>
<proteinExistence type="inferred from homology"/>
<feature type="transmembrane region" description="Helical" evidence="9">
    <location>
        <begin position="23"/>
        <end position="41"/>
    </location>
</feature>
<evidence type="ECO:0000256" key="9">
    <source>
        <dbReference type="RuleBase" id="RU363032"/>
    </source>
</evidence>
<evidence type="ECO:0000256" key="4">
    <source>
        <dbReference type="ARBA" id="ARBA00022475"/>
    </source>
</evidence>
<feature type="transmembrane region" description="Helical" evidence="9">
    <location>
        <begin position="263"/>
        <end position="285"/>
    </location>
</feature>
<dbReference type="InterPro" id="IPR043429">
    <property type="entry name" value="ArtM/GltK/GlnP/TcyL/YhdX-like"/>
</dbReference>
<feature type="transmembrane region" description="Helical" evidence="9">
    <location>
        <begin position="84"/>
        <end position="110"/>
    </location>
</feature>
<dbReference type="NCBIfam" id="TIGR01726">
    <property type="entry name" value="HEQRo_perm_3TM"/>
    <property type="match status" value="1"/>
</dbReference>
<dbReference type="CDD" id="cd06261">
    <property type="entry name" value="TM_PBP2"/>
    <property type="match status" value="1"/>
</dbReference>
<dbReference type="GO" id="GO:0043190">
    <property type="term" value="C:ATP-binding cassette (ABC) transporter complex"/>
    <property type="evidence" value="ECO:0007669"/>
    <property type="project" value="InterPro"/>
</dbReference>
<keyword evidence="8 9" id="KW-0472">Membrane</keyword>
<sequence length="394" mass="43524">MSTPTSNTNPLLRAWYDKETRSVIVQIIAAALILAFFSFIINNAVVNLSNIGKDINFSFLWDNASYDINQHLIEYSSTSSHFRAMIVGLINTLLVAVAGIVLATILGFLLGVMRLSSNWLTQKIAYVYIEYMRNVPVLLHILLLHGLIVSSLPRPKGSYNFGDTFFLNNRGFQMPSPEFQSLFWIVSGFVVGGLAFAWWFSRHAQKVQDTTGKAYPVALINIAAIVLLPLAVYFILGSPIEWDVPALKGFNFKGGMVIRPEFIALWLALSLYTAAFIGEIVRAGIVAIDHGQTEAAQALGISNSRVLKLVVIPQALRVIIPPLTSQYLNLAKNSSLALAIGYMDIVATIGGISLNQTGREMECMLIVMGIYLAISLIISSGMNWYNNRMQLVER</sequence>
<dbReference type="SUPFAM" id="SSF161098">
    <property type="entry name" value="MetI-like"/>
    <property type="match status" value="2"/>
</dbReference>
<keyword evidence="7 9" id="KW-1133">Transmembrane helix</keyword>
<evidence type="ECO:0000256" key="5">
    <source>
        <dbReference type="ARBA" id="ARBA00022692"/>
    </source>
</evidence>
<keyword evidence="6" id="KW-0029">Amino-acid transport</keyword>
<dbReference type="PANTHER" id="PTHR30614:SF37">
    <property type="entry name" value="AMINO-ACID ABC TRANSPORTER PERMEASE PROTEIN YHDX-RELATED"/>
    <property type="match status" value="1"/>
</dbReference>
<dbReference type="PANTHER" id="PTHR30614">
    <property type="entry name" value="MEMBRANE COMPONENT OF AMINO ACID ABC TRANSPORTER"/>
    <property type="match status" value="1"/>
</dbReference>
<evidence type="ECO:0000256" key="1">
    <source>
        <dbReference type="ARBA" id="ARBA00004651"/>
    </source>
</evidence>
<dbReference type="InterPro" id="IPR000515">
    <property type="entry name" value="MetI-like"/>
</dbReference>
<feature type="transmembrane region" description="Helical" evidence="9">
    <location>
        <begin position="131"/>
        <end position="152"/>
    </location>
</feature>
<evidence type="ECO:0000256" key="7">
    <source>
        <dbReference type="ARBA" id="ARBA00022989"/>
    </source>
</evidence>
<protein>
    <submittedName>
        <fullName evidence="11">Amino acid ABC transporter, permease protein</fullName>
    </submittedName>
</protein>
<dbReference type="InterPro" id="IPR035906">
    <property type="entry name" value="MetI-like_sf"/>
</dbReference>
<feature type="domain" description="ABC transmembrane type-1" evidence="10">
    <location>
        <begin position="89"/>
        <end position="383"/>
    </location>
</feature>
<reference evidence="11" key="1">
    <citation type="journal article" date="2006" name="Appl. Environ. Microbiol.">
        <title>Comparative genomics of DNA fragments from six Antarctic marine planktonic bacteria.</title>
        <authorList>
            <person name="Grzymski J.J."/>
            <person name="Carter B.J."/>
            <person name="DeLong E.F."/>
            <person name="Feldman R.A."/>
            <person name="Ghadiri A."/>
            <person name="Murray A.E."/>
        </authorList>
    </citation>
    <scope>NUCLEOTIDE SEQUENCE</scope>
</reference>